<proteinExistence type="inferred from homology"/>
<evidence type="ECO:0000256" key="1">
    <source>
        <dbReference type="ARBA" id="ARBA00009820"/>
    </source>
</evidence>
<dbReference type="SUPFAM" id="SSF82171">
    <property type="entry name" value="DPP6 N-terminal domain-like"/>
    <property type="match status" value="1"/>
</dbReference>
<comment type="caution">
    <text evidence="3">The sequence shown here is derived from an EMBL/GenBank/DDBJ whole genome shotgun (WGS) entry which is preliminary data.</text>
</comment>
<dbReference type="InterPro" id="IPR011659">
    <property type="entry name" value="WD40"/>
</dbReference>
<comment type="similarity">
    <text evidence="1">Belongs to the TolB family.</text>
</comment>
<sequence length="342" mass="37410">MKAGRLGKFFLASSIAVVAGCATTQPDSVRVDLMQTGVKYDDDEFVAVFTPKSTTAALDTTDGPRVTNLKQLTNNTERSNQYNRPALSPNQDAMVYVEFAGGKSSIYRQSLGSPAKSPISSDAGMNLTPAFTPNGRFLIFSSDRSGESQSLWRKRSDGAGGITQITSSNSFDWQPAIASDGETIIFQSHRKNNQAASIWSINMNGGLLTQLTEGRSPSISPDGRRIVFVRPNASTGKDQVWSMQVDGSGLTQLSSGNANDVDPSWHPNGRYIVFASDAMVVQGDVFADYNIWIMRADGTQREQLTENFSHDDAPVFDRRGRTIVFRSNRGGHWNLFSFNPQL</sequence>
<dbReference type="Proteomes" id="UP001143307">
    <property type="component" value="Unassembled WGS sequence"/>
</dbReference>
<dbReference type="Gene3D" id="2.120.10.60">
    <property type="entry name" value="Tricorn protease N-terminal domain"/>
    <property type="match status" value="1"/>
</dbReference>
<reference evidence="3" key="1">
    <citation type="submission" date="2019-02" db="EMBL/GenBank/DDBJ databases">
        <authorList>
            <person name="Li S.-H."/>
        </authorList>
    </citation>
    <scope>NUCLEOTIDE SEQUENCE</scope>
    <source>
        <strain evidence="3">IMCC8485</strain>
    </source>
</reference>
<dbReference type="RefSeq" id="WP_279252909.1">
    <property type="nucleotide sequence ID" value="NZ_SHNP01000003.1"/>
</dbReference>
<feature type="signal peptide" evidence="2">
    <location>
        <begin position="1"/>
        <end position="19"/>
    </location>
</feature>
<dbReference type="InterPro" id="IPR011042">
    <property type="entry name" value="6-blade_b-propeller_TolB-like"/>
</dbReference>
<evidence type="ECO:0000313" key="4">
    <source>
        <dbReference type="Proteomes" id="UP001143307"/>
    </source>
</evidence>
<keyword evidence="4" id="KW-1185">Reference proteome</keyword>
<dbReference type="PANTHER" id="PTHR36842">
    <property type="entry name" value="PROTEIN TOLB HOMOLOG"/>
    <property type="match status" value="1"/>
</dbReference>
<dbReference type="Gene3D" id="2.120.10.30">
    <property type="entry name" value="TolB, C-terminal domain"/>
    <property type="match status" value="2"/>
</dbReference>
<keyword evidence="2" id="KW-0732">Signal</keyword>
<dbReference type="PANTHER" id="PTHR36842:SF1">
    <property type="entry name" value="PROTEIN TOLB"/>
    <property type="match status" value="1"/>
</dbReference>
<feature type="chain" id="PRO_5045288445" description="Translocation protein TolB" evidence="2">
    <location>
        <begin position="20"/>
        <end position="342"/>
    </location>
</feature>
<gene>
    <name evidence="3" type="ORF">EYC87_10960</name>
</gene>
<evidence type="ECO:0000313" key="3">
    <source>
        <dbReference type="EMBL" id="MCX2974100.1"/>
    </source>
</evidence>
<protein>
    <recommendedName>
        <fullName evidence="5">Translocation protein TolB</fullName>
    </recommendedName>
</protein>
<organism evidence="3 4">
    <name type="scientific">Candidatus Seongchinamella marina</name>
    <dbReference type="NCBI Taxonomy" id="2518990"/>
    <lineage>
        <taxon>Bacteria</taxon>
        <taxon>Pseudomonadati</taxon>
        <taxon>Pseudomonadota</taxon>
        <taxon>Gammaproteobacteria</taxon>
        <taxon>Cellvibrionales</taxon>
        <taxon>Halieaceae</taxon>
        <taxon>Seongchinamella</taxon>
    </lineage>
</organism>
<accession>A0ABT3SVZ5</accession>
<dbReference type="PROSITE" id="PS51257">
    <property type="entry name" value="PROKAR_LIPOPROTEIN"/>
    <property type="match status" value="1"/>
</dbReference>
<dbReference type="EMBL" id="SHNP01000003">
    <property type="protein sequence ID" value="MCX2974100.1"/>
    <property type="molecule type" value="Genomic_DNA"/>
</dbReference>
<name>A0ABT3SVZ5_9GAMM</name>
<evidence type="ECO:0000256" key="2">
    <source>
        <dbReference type="SAM" id="SignalP"/>
    </source>
</evidence>
<evidence type="ECO:0008006" key="5">
    <source>
        <dbReference type="Google" id="ProtNLM"/>
    </source>
</evidence>
<dbReference type="Pfam" id="PF07676">
    <property type="entry name" value="PD40"/>
    <property type="match status" value="5"/>
</dbReference>